<gene>
    <name evidence="6" type="ORF">JJB09_18160</name>
</gene>
<evidence type="ECO:0000256" key="4">
    <source>
        <dbReference type="ARBA" id="ARBA00023163"/>
    </source>
</evidence>
<comment type="caution">
    <text evidence="6">The sequence shown here is derived from an EMBL/GenBank/DDBJ whole genome shotgun (WGS) entry which is preliminary data.</text>
</comment>
<dbReference type="PROSITE" id="PS50931">
    <property type="entry name" value="HTH_LYSR"/>
    <property type="match status" value="1"/>
</dbReference>
<dbReference type="Pfam" id="PF00126">
    <property type="entry name" value="HTH_1"/>
    <property type="match status" value="1"/>
</dbReference>
<dbReference type="EMBL" id="JAEQNC010000010">
    <property type="protein sequence ID" value="MBL0373950.1"/>
    <property type="molecule type" value="Genomic_DNA"/>
</dbReference>
<dbReference type="Gene3D" id="3.40.190.10">
    <property type="entry name" value="Periplasmic binding protein-like II"/>
    <property type="match status" value="2"/>
</dbReference>
<dbReference type="PANTHER" id="PTHR30537">
    <property type="entry name" value="HTH-TYPE TRANSCRIPTIONAL REGULATOR"/>
    <property type="match status" value="1"/>
</dbReference>
<reference evidence="6" key="1">
    <citation type="submission" date="2021-01" db="EMBL/GenBank/DDBJ databases">
        <title>Rhizobium sp. strain KVB221 16S ribosomal RNA gene Genome sequencing and assembly.</title>
        <authorList>
            <person name="Kang M."/>
        </authorList>
    </citation>
    <scope>NUCLEOTIDE SEQUENCE</scope>
    <source>
        <strain evidence="6">KVB221</strain>
    </source>
</reference>
<dbReference type="Proteomes" id="UP000633219">
    <property type="component" value="Unassembled WGS sequence"/>
</dbReference>
<dbReference type="InterPro" id="IPR058163">
    <property type="entry name" value="LysR-type_TF_proteobact-type"/>
</dbReference>
<keyword evidence="2" id="KW-0805">Transcription regulation</keyword>
<dbReference type="InterPro" id="IPR000847">
    <property type="entry name" value="LysR_HTH_N"/>
</dbReference>
<keyword evidence="3" id="KW-0238">DNA-binding</keyword>
<evidence type="ECO:0000256" key="3">
    <source>
        <dbReference type="ARBA" id="ARBA00023125"/>
    </source>
</evidence>
<organism evidence="6 7">
    <name type="scientific">Rhizobium setariae</name>
    <dbReference type="NCBI Taxonomy" id="2801340"/>
    <lineage>
        <taxon>Bacteria</taxon>
        <taxon>Pseudomonadati</taxon>
        <taxon>Pseudomonadota</taxon>
        <taxon>Alphaproteobacteria</taxon>
        <taxon>Hyphomicrobiales</taxon>
        <taxon>Rhizobiaceae</taxon>
        <taxon>Rhizobium/Agrobacterium group</taxon>
        <taxon>Rhizobium</taxon>
    </lineage>
</organism>
<protein>
    <submittedName>
        <fullName evidence="6">LysR family transcriptional regulator</fullName>
    </submittedName>
</protein>
<dbReference type="AlphaFoldDB" id="A0A936YVR5"/>
<dbReference type="InterPro" id="IPR005119">
    <property type="entry name" value="LysR_subst-bd"/>
</dbReference>
<dbReference type="InterPro" id="IPR036388">
    <property type="entry name" value="WH-like_DNA-bd_sf"/>
</dbReference>
<accession>A0A936YVR5</accession>
<keyword evidence="7" id="KW-1185">Reference proteome</keyword>
<dbReference type="RefSeq" id="WP_201661376.1">
    <property type="nucleotide sequence ID" value="NZ_JAEQNC010000010.1"/>
</dbReference>
<evidence type="ECO:0000259" key="5">
    <source>
        <dbReference type="PROSITE" id="PS50931"/>
    </source>
</evidence>
<dbReference type="PANTHER" id="PTHR30537:SF74">
    <property type="entry name" value="HTH-TYPE TRANSCRIPTIONAL REGULATOR TRPI"/>
    <property type="match status" value="1"/>
</dbReference>
<dbReference type="Gene3D" id="1.10.10.10">
    <property type="entry name" value="Winged helix-like DNA-binding domain superfamily/Winged helix DNA-binding domain"/>
    <property type="match status" value="1"/>
</dbReference>
<feature type="domain" description="HTH lysR-type" evidence="5">
    <location>
        <begin position="9"/>
        <end position="66"/>
    </location>
</feature>
<dbReference type="GO" id="GO:0003700">
    <property type="term" value="F:DNA-binding transcription factor activity"/>
    <property type="evidence" value="ECO:0007669"/>
    <property type="project" value="InterPro"/>
</dbReference>
<name>A0A936YVR5_9HYPH</name>
<evidence type="ECO:0000313" key="7">
    <source>
        <dbReference type="Proteomes" id="UP000633219"/>
    </source>
</evidence>
<evidence type="ECO:0000256" key="1">
    <source>
        <dbReference type="ARBA" id="ARBA00009437"/>
    </source>
</evidence>
<keyword evidence="4" id="KW-0804">Transcription</keyword>
<dbReference type="PRINTS" id="PR00039">
    <property type="entry name" value="HTHLYSR"/>
</dbReference>
<dbReference type="GO" id="GO:0043565">
    <property type="term" value="F:sequence-specific DNA binding"/>
    <property type="evidence" value="ECO:0007669"/>
    <property type="project" value="TreeGrafter"/>
</dbReference>
<dbReference type="InterPro" id="IPR036390">
    <property type="entry name" value="WH_DNA-bd_sf"/>
</dbReference>
<dbReference type="CDD" id="cd08432">
    <property type="entry name" value="PBP2_GcdR_TrpI_HvrB_AmpR_like"/>
    <property type="match status" value="1"/>
</dbReference>
<dbReference type="GO" id="GO:0006351">
    <property type="term" value="P:DNA-templated transcription"/>
    <property type="evidence" value="ECO:0007669"/>
    <property type="project" value="TreeGrafter"/>
</dbReference>
<evidence type="ECO:0000256" key="2">
    <source>
        <dbReference type="ARBA" id="ARBA00023015"/>
    </source>
</evidence>
<dbReference type="SUPFAM" id="SSF53850">
    <property type="entry name" value="Periplasmic binding protein-like II"/>
    <property type="match status" value="1"/>
</dbReference>
<comment type="similarity">
    <text evidence="1">Belongs to the LysR transcriptional regulatory family.</text>
</comment>
<proteinExistence type="inferred from homology"/>
<sequence length="306" mass="33704">MPKDFKRLPSLNGLRAFEVVSRHLNFRSAAEELNVTQGAVAQQIRNLEAHLGIQLFLRLPRTLALSDAGLGYVANIRKAFELIADATEAVRPEPQHVTISVMPSFAAKWLIPRLPYFTNVHPQIELRIVASRRLANFQTDAIDMAVRLGRAPFGPGLTADLLCEQVIVAVGSPVLAEKMGRPLQPSDVQQIPLLHDDLALWPQYLGMILPGETPQPSKNIRINHTSLAIEAAIDGQGLALASLLFVAEDIAAGKLVRYFDTELRPGTNYYVVAPRKPRHAASVNVVREWLLSKSEPEHSDGLTEAD</sequence>
<dbReference type="SUPFAM" id="SSF46785">
    <property type="entry name" value="Winged helix' DNA-binding domain"/>
    <property type="match status" value="1"/>
</dbReference>
<dbReference type="Pfam" id="PF03466">
    <property type="entry name" value="LysR_substrate"/>
    <property type="match status" value="1"/>
</dbReference>
<evidence type="ECO:0000313" key="6">
    <source>
        <dbReference type="EMBL" id="MBL0373950.1"/>
    </source>
</evidence>